<gene>
    <name evidence="1" type="ORF">AV656_07270</name>
</gene>
<reference evidence="1 2" key="1">
    <citation type="submission" date="2016-01" db="EMBL/GenBank/DDBJ databases">
        <title>Whole genome sequencing of Bhargavaea cecembensis T14.</title>
        <authorList>
            <person name="Hong K.W."/>
        </authorList>
    </citation>
    <scope>NUCLEOTIDE SEQUENCE [LARGE SCALE GENOMIC DNA]</scope>
    <source>
        <strain evidence="1 2">T14</strain>
    </source>
</reference>
<comment type="caution">
    <text evidence="1">The sequence shown here is derived from an EMBL/GenBank/DDBJ whole genome shotgun (WGS) entry which is preliminary data.</text>
</comment>
<organism evidence="1 2">
    <name type="scientific">Bhargavaea cecembensis</name>
    <dbReference type="NCBI Taxonomy" id="394098"/>
    <lineage>
        <taxon>Bacteria</taxon>
        <taxon>Bacillati</taxon>
        <taxon>Bacillota</taxon>
        <taxon>Bacilli</taxon>
        <taxon>Bacillales</taxon>
        <taxon>Caryophanaceae</taxon>
        <taxon>Bhargavaea</taxon>
    </lineage>
</organism>
<sequence>MDFHLNGEVKRIHAHFHGPIHGEQRQWDIEGRLVFWGEYEYGHELRYKRWDESGNLVEEKTEPHEAQLTLIGQSREFYEKHYGEES</sequence>
<name>A0A163FHE2_9BACL</name>
<evidence type="ECO:0000313" key="1">
    <source>
        <dbReference type="EMBL" id="KZE38696.1"/>
    </source>
</evidence>
<proteinExistence type="predicted"/>
<evidence type="ECO:0000313" key="2">
    <source>
        <dbReference type="Proteomes" id="UP000076490"/>
    </source>
</evidence>
<accession>A0A163FHE2</accession>
<dbReference type="EMBL" id="LQNT01000009">
    <property type="protein sequence ID" value="KZE38696.1"/>
    <property type="molecule type" value="Genomic_DNA"/>
</dbReference>
<dbReference type="AlphaFoldDB" id="A0A163FHE2"/>
<dbReference type="Proteomes" id="UP000076490">
    <property type="component" value="Unassembled WGS sequence"/>
</dbReference>
<protein>
    <submittedName>
        <fullName evidence="1">Uncharacterized protein</fullName>
    </submittedName>
</protein>